<protein>
    <submittedName>
        <fullName evidence="1">Uncharacterized protein</fullName>
    </submittedName>
</protein>
<comment type="caution">
    <text evidence="1">The sequence shown here is derived from an EMBL/GenBank/DDBJ whole genome shotgun (WGS) entry which is preliminary data.</text>
</comment>
<proteinExistence type="predicted"/>
<dbReference type="EMBL" id="WQMT02000008">
    <property type="protein sequence ID" value="KAG9220238.1"/>
    <property type="molecule type" value="Genomic_DNA"/>
</dbReference>
<evidence type="ECO:0000313" key="1">
    <source>
        <dbReference type="EMBL" id="KAG9220238.1"/>
    </source>
</evidence>
<dbReference type="Proteomes" id="UP000824881">
    <property type="component" value="Unassembled WGS sequence"/>
</dbReference>
<gene>
    <name evidence="1" type="ORF">CCMSSC00406_0009559</name>
</gene>
<evidence type="ECO:0000313" key="2">
    <source>
        <dbReference type="Proteomes" id="UP000824881"/>
    </source>
</evidence>
<organism evidence="1 2">
    <name type="scientific">Pleurotus cornucopiae</name>
    <name type="common">Cornucopia mushroom</name>
    <dbReference type="NCBI Taxonomy" id="5321"/>
    <lineage>
        <taxon>Eukaryota</taxon>
        <taxon>Fungi</taxon>
        <taxon>Dikarya</taxon>
        <taxon>Basidiomycota</taxon>
        <taxon>Agaricomycotina</taxon>
        <taxon>Agaricomycetes</taxon>
        <taxon>Agaricomycetidae</taxon>
        <taxon>Agaricales</taxon>
        <taxon>Pleurotineae</taxon>
        <taxon>Pleurotaceae</taxon>
        <taxon>Pleurotus</taxon>
    </lineage>
</organism>
<name>A0ACB7IPS9_PLECO</name>
<sequence length="417" mass="46563">MEQSFQAYICKAVWLRKNANDTHECADPEPQTLAPALFDFNFDDKQHDVNADTSKHQLNYAANAPNSLMYAVPYTQHGLRRDDQVRGIVTGKLTQIDRARRLSTSYAANNPNSLMYATPFTRRRTLAGKAIGMGILTRIGAYSTVGTPTAHRPLRPRRKNLPASDTPVAMPTTEWPLTSRLDALCRDYKQERSPRDHARDKATNSRLTSAAIANTTTVSEDDDTRQRDTMIKDAGGGLLGRLRLPYQAGASRGNGKETKTSRWWRRREGVDEGWQRESQRGIGVDDDQTRRRSISARPILPFSMLPVDHNPPFPPPLPATHAVLRGMNHQQRTTPLLEHHQERGGKAGKQTSATDRSIRPAAANTPPTSSTNPFRHPITPNAYPSPQINTTKGKCYRLKGKPEKMSKTTRTETSLEG</sequence>
<reference evidence="1 2" key="1">
    <citation type="journal article" date="2021" name="Appl. Environ. Microbiol.">
        <title>Genetic linkage and physical mapping for an oyster mushroom Pleurotus cornucopiae and QTL analysis for the trait cap color.</title>
        <authorList>
            <person name="Zhang Y."/>
            <person name="Gao W."/>
            <person name="Sonnenberg A."/>
            <person name="Chen Q."/>
            <person name="Zhang J."/>
            <person name="Huang C."/>
        </authorList>
    </citation>
    <scope>NUCLEOTIDE SEQUENCE [LARGE SCALE GENOMIC DNA]</scope>
    <source>
        <strain evidence="1">CCMSSC00406</strain>
    </source>
</reference>
<accession>A0ACB7IPS9</accession>
<keyword evidence="2" id="KW-1185">Reference proteome</keyword>